<dbReference type="AlphaFoldDB" id="A0AAV4WY08"/>
<accession>A0AAV4WY08</accession>
<protein>
    <submittedName>
        <fullName evidence="1">Uncharacterized protein</fullName>
    </submittedName>
</protein>
<evidence type="ECO:0000313" key="2">
    <source>
        <dbReference type="Proteomes" id="UP001054945"/>
    </source>
</evidence>
<name>A0AAV4WY08_CAEEX</name>
<sequence length="87" mass="9668">MRDVSPTGLVAELLRVNEALGITIPQIFFLYCNFFRDNCSAVGVELEKIPTRQLGCQCEIFALQQSPSSLIPRLFFSPHLNPISGAK</sequence>
<dbReference type="EMBL" id="BPLR01016887">
    <property type="protein sequence ID" value="GIY87099.1"/>
    <property type="molecule type" value="Genomic_DNA"/>
</dbReference>
<comment type="caution">
    <text evidence="1">The sequence shown here is derived from an EMBL/GenBank/DDBJ whole genome shotgun (WGS) entry which is preliminary data.</text>
</comment>
<organism evidence="1 2">
    <name type="scientific">Caerostris extrusa</name>
    <name type="common">Bark spider</name>
    <name type="synonym">Caerostris bankana</name>
    <dbReference type="NCBI Taxonomy" id="172846"/>
    <lineage>
        <taxon>Eukaryota</taxon>
        <taxon>Metazoa</taxon>
        <taxon>Ecdysozoa</taxon>
        <taxon>Arthropoda</taxon>
        <taxon>Chelicerata</taxon>
        <taxon>Arachnida</taxon>
        <taxon>Araneae</taxon>
        <taxon>Araneomorphae</taxon>
        <taxon>Entelegynae</taxon>
        <taxon>Araneoidea</taxon>
        <taxon>Araneidae</taxon>
        <taxon>Caerostris</taxon>
    </lineage>
</organism>
<evidence type="ECO:0000313" key="1">
    <source>
        <dbReference type="EMBL" id="GIY87099.1"/>
    </source>
</evidence>
<gene>
    <name evidence="1" type="ORF">CEXT_490101</name>
</gene>
<reference evidence="1 2" key="1">
    <citation type="submission" date="2021-06" db="EMBL/GenBank/DDBJ databases">
        <title>Caerostris extrusa draft genome.</title>
        <authorList>
            <person name="Kono N."/>
            <person name="Arakawa K."/>
        </authorList>
    </citation>
    <scope>NUCLEOTIDE SEQUENCE [LARGE SCALE GENOMIC DNA]</scope>
</reference>
<keyword evidence="2" id="KW-1185">Reference proteome</keyword>
<dbReference type="Proteomes" id="UP001054945">
    <property type="component" value="Unassembled WGS sequence"/>
</dbReference>
<proteinExistence type="predicted"/>